<name>A0A9P9AD34_9PEZI</name>
<dbReference type="AlphaFoldDB" id="A0A9P9AD34"/>
<proteinExistence type="predicted"/>
<evidence type="ECO:0000313" key="3">
    <source>
        <dbReference type="Proteomes" id="UP000770015"/>
    </source>
</evidence>
<gene>
    <name evidence="2" type="ORF">F5X68DRAFT_204941</name>
</gene>
<dbReference type="EMBL" id="JAGSXJ010000008">
    <property type="protein sequence ID" value="KAH6689094.1"/>
    <property type="molecule type" value="Genomic_DNA"/>
</dbReference>
<protein>
    <submittedName>
        <fullName evidence="2">Uncharacterized protein</fullName>
    </submittedName>
</protein>
<accession>A0A9P9AD34</accession>
<evidence type="ECO:0000256" key="1">
    <source>
        <dbReference type="SAM" id="MobiDB-lite"/>
    </source>
</evidence>
<feature type="compositionally biased region" description="Polar residues" evidence="1">
    <location>
        <begin position="81"/>
        <end position="90"/>
    </location>
</feature>
<reference evidence="2" key="1">
    <citation type="journal article" date="2021" name="Nat. Commun.">
        <title>Genetic determinants of endophytism in the Arabidopsis root mycobiome.</title>
        <authorList>
            <person name="Mesny F."/>
            <person name="Miyauchi S."/>
            <person name="Thiergart T."/>
            <person name="Pickel B."/>
            <person name="Atanasova L."/>
            <person name="Karlsson M."/>
            <person name="Huettel B."/>
            <person name="Barry K.W."/>
            <person name="Haridas S."/>
            <person name="Chen C."/>
            <person name="Bauer D."/>
            <person name="Andreopoulos W."/>
            <person name="Pangilinan J."/>
            <person name="LaButti K."/>
            <person name="Riley R."/>
            <person name="Lipzen A."/>
            <person name="Clum A."/>
            <person name="Drula E."/>
            <person name="Henrissat B."/>
            <person name="Kohler A."/>
            <person name="Grigoriev I.V."/>
            <person name="Martin F.M."/>
            <person name="Hacquard S."/>
        </authorList>
    </citation>
    <scope>NUCLEOTIDE SEQUENCE</scope>
    <source>
        <strain evidence="2">MPI-SDFR-AT-0117</strain>
    </source>
</reference>
<sequence length="209" mass="22578">MTSPAGPPYRTFIISRASLLEQAKNSASSFASHCRRLTDAHGYAVLTSGLEQPMMPACSAATVHSVHRPSSAVRRSPAGQAGNQPELPNQILHPSSRSIFWKINIYRHRTGEHGPPARSLVESCLAPGPAHGPRLRVRVHSTSRDGCFHLLPSRDMPHVKVLTALECTISLASADSFVFPFGSLTQRTDHKPHGQALRRPPLVSGACAC</sequence>
<keyword evidence="3" id="KW-1185">Reference proteome</keyword>
<feature type="region of interest" description="Disordered" evidence="1">
    <location>
        <begin position="68"/>
        <end position="90"/>
    </location>
</feature>
<organism evidence="2 3">
    <name type="scientific">Plectosphaerella plurivora</name>
    <dbReference type="NCBI Taxonomy" id="936078"/>
    <lineage>
        <taxon>Eukaryota</taxon>
        <taxon>Fungi</taxon>
        <taxon>Dikarya</taxon>
        <taxon>Ascomycota</taxon>
        <taxon>Pezizomycotina</taxon>
        <taxon>Sordariomycetes</taxon>
        <taxon>Hypocreomycetidae</taxon>
        <taxon>Glomerellales</taxon>
        <taxon>Plectosphaerellaceae</taxon>
        <taxon>Plectosphaerella</taxon>
    </lineage>
</organism>
<evidence type="ECO:0000313" key="2">
    <source>
        <dbReference type="EMBL" id="KAH6689094.1"/>
    </source>
</evidence>
<comment type="caution">
    <text evidence="2">The sequence shown here is derived from an EMBL/GenBank/DDBJ whole genome shotgun (WGS) entry which is preliminary data.</text>
</comment>
<dbReference type="Proteomes" id="UP000770015">
    <property type="component" value="Unassembled WGS sequence"/>
</dbReference>